<comment type="caution">
    <text evidence="2">The sequence shown here is derived from an EMBL/GenBank/DDBJ whole genome shotgun (WGS) entry which is preliminary data.</text>
</comment>
<dbReference type="RefSeq" id="WP_267266531.1">
    <property type="nucleotide sequence ID" value="NZ_JAOVZW010000018.1"/>
</dbReference>
<accession>A0ABT3XUD7</accession>
<reference evidence="2" key="1">
    <citation type="submission" date="2022-10" db="EMBL/GenBank/DDBJ databases">
        <title>Chryseobacterium sp. nov., a novel bacterial species.</title>
        <authorList>
            <person name="Cao Y."/>
        </authorList>
    </citation>
    <scope>NUCLEOTIDE SEQUENCE</scope>
    <source>
        <strain evidence="2">CCTCC AB2015118</strain>
    </source>
</reference>
<keyword evidence="1" id="KW-1133">Transmembrane helix</keyword>
<sequence length="109" mass="12810">MMKSKYIKFLPIVIVIIAVVVFLVYNNHLNNRFYLEKVNSKVVKRSNWQLRTTEFYLKNGLRVDSTGILPLDIKVGDSISKEANTGKFKVYRKNNFNQYVLDKTYNNLD</sequence>
<gene>
    <name evidence="2" type="ORF">OF897_15215</name>
</gene>
<proteinExistence type="predicted"/>
<evidence type="ECO:0000313" key="3">
    <source>
        <dbReference type="Proteomes" id="UP001073122"/>
    </source>
</evidence>
<dbReference type="Proteomes" id="UP001073122">
    <property type="component" value="Unassembled WGS sequence"/>
</dbReference>
<name>A0ABT3XUD7_9FLAO</name>
<organism evidence="2 3">
    <name type="scientific">Chryseobacterium formosus</name>
    <dbReference type="NCBI Taxonomy" id="1537363"/>
    <lineage>
        <taxon>Bacteria</taxon>
        <taxon>Pseudomonadati</taxon>
        <taxon>Bacteroidota</taxon>
        <taxon>Flavobacteriia</taxon>
        <taxon>Flavobacteriales</taxon>
        <taxon>Weeksellaceae</taxon>
        <taxon>Chryseobacterium group</taxon>
        <taxon>Chryseobacterium</taxon>
    </lineage>
</organism>
<evidence type="ECO:0000256" key="1">
    <source>
        <dbReference type="SAM" id="Phobius"/>
    </source>
</evidence>
<keyword evidence="1" id="KW-0472">Membrane</keyword>
<evidence type="ECO:0000313" key="2">
    <source>
        <dbReference type="EMBL" id="MCX8525269.1"/>
    </source>
</evidence>
<dbReference type="EMBL" id="JAOVZW010000018">
    <property type="protein sequence ID" value="MCX8525269.1"/>
    <property type="molecule type" value="Genomic_DNA"/>
</dbReference>
<keyword evidence="1" id="KW-0812">Transmembrane</keyword>
<feature type="transmembrane region" description="Helical" evidence="1">
    <location>
        <begin position="6"/>
        <end position="25"/>
    </location>
</feature>
<protein>
    <submittedName>
        <fullName evidence="2">Uncharacterized protein</fullName>
    </submittedName>
</protein>
<keyword evidence="3" id="KW-1185">Reference proteome</keyword>